<dbReference type="InterPro" id="IPR036388">
    <property type="entry name" value="WH-like_DNA-bd_sf"/>
</dbReference>
<dbReference type="HOGENOM" id="CLU_1101009_0_0_14"/>
<dbReference type="PANTHER" id="PTHR33602">
    <property type="entry name" value="REGULATORY PROTEIN RECX FAMILY PROTEIN"/>
    <property type="match status" value="1"/>
</dbReference>
<comment type="subcellular location">
    <subcellularLocation>
        <location evidence="1">Cytoplasm</location>
    </subcellularLocation>
</comment>
<dbReference type="KEGG" id="abra:BN85306250"/>
<dbReference type="Gene3D" id="1.10.10.10">
    <property type="entry name" value="Winged helix-like DNA-binding domain superfamily/Winged helix DNA-binding domain"/>
    <property type="match status" value="2"/>
</dbReference>
<evidence type="ECO:0000256" key="4">
    <source>
        <dbReference type="ARBA" id="ARBA00022490"/>
    </source>
</evidence>
<dbReference type="InterPro" id="IPR003783">
    <property type="entry name" value="Regulatory_RecX"/>
</dbReference>
<feature type="domain" description="RecX second three-helical" evidence="5">
    <location>
        <begin position="102"/>
        <end position="141"/>
    </location>
</feature>
<evidence type="ECO:0000313" key="7">
    <source>
        <dbReference type="Proteomes" id="UP000032737"/>
    </source>
</evidence>
<keyword evidence="7" id="KW-1185">Reference proteome</keyword>
<dbReference type="RefSeq" id="WP_030004506.1">
    <property type="nucleotide sequence ID" value="NC_022549.1"/>
</dbReference>
<name>U4KN47_9MOLU</name>
<evidence type="ECO:0000313" key="6">
    <source>
        <dbReference type="EMBL" id="CCV65646.1"/>
    </source>
</evidence>
<keyword evidence="4" id="KW-0963">Cytoplasm</keyword>
<dbReference type="InterPro" id="IPR053924">
    <property type="entry name" value="RecX_HTH_2nd"/>
</dbReference>
<organism evidence="6 7">
    <name type="scientific">Acholeplasma brassicae</name>
    <dbReference type="NCBI Taxonomy" id="61635"/>
    <lineage>
        <taxon>Bacteria</taxon>
        <taxon>Bacillati</taxon>
        <taxon>Mycoplasmatota</taxon>
        <taxon>Mollicutes</taxon>
        <taxon>Acholeplasmatales</taxon>
        <taxon>Acholeplasmataceae</taxon>
        <taxon>Acholeplasma</taxon>
    </lineage>
</organism>
<evidence type="ECO:0000256" key="3">
    <source>
        <dbReference type="ARBA" id="ARBA00018111"/>
    </source>
</evidence>
<evidence type="ECO:0000259" key="5">
    <source>
        <dbReference type="Pfam" id="PF02631"/>
    </source>
</evidence>
<evidence type="ECO:0000256" key="2">
    <source>
        <dbReference type="ARBA" id="ARBA00009695"/>
    </source>
</evidence>
<dbReference type="EMBL" id="FO681348">
    <property type="protein sequence ID" value="CCV65646.1"/>
    <property type="molecule type" value="Genomic_DNA"/>
</dbReference>
<dbReference type="Proteomes" id="UP000032737">
    <property type="component" value="Chromosome"/>
</dbReference>
<dbReference type="GO" id="GO:0006282">
    <property type="term" value="P:regulation of DNA repair"/>
    <property type="evidence" value="ECO:0007669"/>
    <property type="project" value="InterPro"/>
</dbReference>
<sequence>MQIKSIKKKKNTYLVLIDETSYEIEESVLLDFRLKKMMILDEKMLNEIIKKNHKAFLIRKGIAYVAKNRSIRDFKKYLRTLTNDENLVTEITLDFKGKNYLNDYIYAESYLRINQSKYGKHKLQQGLIEKGITKELIDQMLQSLTEDTLEEQLKKDAQAIKKETYLKAKQTLLRRYLQKGYDEVRILSYIETYLDQSRFDETVSIEKYYKQALTKYQKRFDGHELNQKIYLYLRQKGYHPRHIKDILEKREW</sequence>
<comment type="similarity">
    <text evidence="2">Belongs to the RecX family.</text>
</comment>
<dbReference type="STRING" id="61635.BN85306250"/>
<dbReference type="PANTHER" id="PTHR33602:SF1">
    <property type="entry name" value="REGULATORY PROTEIN RECX FAMILY PROTEIN"/>
    <property type="match status" value="1"/>
</dbReference>
<reference evidence="6 7" key="1">
    <citation type="journal article" date="2013" name="J. Mol. Microbiol. Biotechnol.">
        <title>Analysis of the Complete Genomes of Acholeplasma brassicae , A. palmae and A. laidlawii and Their Comparison to the Obligate Parasites from ' Candidatus Phytoplasma'.</title>
        <authorList>
            <person name="Kube M."/>
            <person name="Siewert C."/>
            <person name="Migdoll A.M."/>
            <person name="Duduk B."/>
            <person name="Holz S."/>
            <person name="Rabus R."/>
            <person name="Seemuller E."/>
            <person name="Mitrovic J."/>
            <person name="Muller I."/>
            <person name="Buttner C."/>
            <person name="Reinhardt R."/>
        </authorList>
    </citation>
    <scope>NUCLEOTIDE SEQUENCE [LARGE SCALE GENOMIC DNA]</scope>
    <source>
        <strain evidence="7">0502</strain>
    </source>
</reference>
<evidence type="ECO:0000256" key="1">
    <source>
        <dbReference type="ARBA" id="ARBA00004496"/>
    </source>
</evidence>
<dbReference type="OrthoDB" id="9804967at2"/>
<dbReference type="GO" id="GO:0005737">
    <property type="term" value="C:cytoplasm"/>
    <property type="evidence" value="ECO:0007669"/>
    <property type="project" value="UniProtKB-SubCell"/>
</dbReference>
<dbReference type="AlphaFoldDB" id="U4KN47"/>
<proteinExistence type="inferred from homology"/>
<protein>
    <recommendedName>
        <fullName evidence="3">Regulatory protein RecX</fullName>
    </recommendedName>
</protein>
<accession>U4KN47</accession>
<dbReference type="Pfam" id="PF02631">
    <property type="entry name" value="RecX_HTH2"/>
    <property type="match status" value="1"/>
</dbReference>
<gene>
    <name evidence="6" type="primary">recX</name>
    <name evidence="6" type="ORF">BN85306250</name>
</gene>